<dbReference type="AlphaFoldDB" id="A0A8J9ZP46"/>
<name>A0A8J9ZP46_BRALA</name>
<keyword evidence="3" id="KW-1185">Reference proteome</keyword>
<evidence type="ECO:0000313" key="3">
    <source>
        <dbReference type="Proteomes" id="UP000838412"/>
    </source>
</evidence>
<gene>
    <name evidence="2" type="primary">Hypp1985</name>
    <name evidence="2" type="ORF">BLAG_LOCUS15896</name>
</gene>
<organism evidence="2 3">
    <name type="scientific">Branchiostoma lanceolatum</name>
    <name type="common">Common lancelet</name>
    <name type="synonym">Amphioxus lanceolatum</name>
    <dbReference type="NCBI Taxonomy" id="7740"/>
    <lineage>
        <taxon>Eukaryota</taxon>
        <taxon>Metazoa</taxon>
        <taxon>Chordata</taxon>
        <taxon>Cephalochordata</taxon>
        <taxon>Leptocardii</taxon>
        <taxon>Amphioxiformes</taxon>
        <taxon>Branchiostomatidae</taxon>
        <taxon>Branchiostoma</taxon>
    </lineage>
</organism>
<proteinExistence type="predicted"/>
<dbReference type="OrthoDB" id="10294856at2759"/>
<evidence type="ECO:0000313" key="2">
    <source>
        <dbReference type="EMBL" id="CAH1258267.1"/>
    </source>
</evidence>
<sequence>MAQKLAVFLLFTFILSVSVGTGNAWKFLKRNKNTGSNIARKVKRSNMYDQNWVDDAINAGCVPHQEPCNVGTFCCPASHGRFGFCSTGVDGNNRCEYVIVEQGTNSQGPVGLN</sequence>
<feature type="signal peptide" evidence="1">
    <location>
        <begin position="1"/>
        <end position="24"/>
    </location>
</feature>
<protein>
    <submittedName>
        <fullName evidence="2">Hypp1985 protein</fullName>
    </submittedName>
</protein>
<evidence type="ECO:0000256" key="1">
    <source>
        <dbReference type="SAM" id="SignalP"/>
    </source>
</evidence>
<feature type="chain" id="PRO_5035418344" evidence="1">
    <location>
        <begin position="25"/>
        <end position="113"/>
    </location>
</feature>
<accession>A0A8J9ZP46</accession>
<reference evidence="2" key="1">
    <citation type="submission" date="2022-01" db="EMBL/GenBank/DDBJ databases">
        <authorList>
            <person name="Braso-Vives M."/>
        </authorList>
    </citation>
    <scope>NUCLEOTIDE SEQUENCE</scope>
</reference>
<dbReference type="EMBL" id="OV696688">
    <property type="protein sequence ID" value="CAH1258267.1"/>
    <property type="molecule type" value="Genomic_DNA"/>
</dbReference>
<keyword evidence="1" id="KW-0732">Signal</keyword>
<dbReference type="Proteomes" id="UP000838412">
    <property type="component" value="Chromosome 3"/>
</dbReference>